<proteinExistence type="predicted"/>
<keyword evidence="2" id="KW-1185">Reference proteome</keyword>
<name>A0ABS4ULX6_9ACTN</name>
<evidence type="ECO:0000313" key="2">
    <source>
        <dbReference type="Proteomes" id="UP000755585"/>
    </source>
</evidence>
<dbReference type="Proteomes" id="UP000755585">
    <property type="component" value="Unassembled WGS sequence"/>
</dbReference>
<protein>
    <submittedName>
        <fullName evidence="1">Uncharacterized protein</fullName>
    </submittedName>
</protein>
<sequence>MAAGIGTAYWLTMSPYSQLFGSFPYRGRRDGRTVA</sequence>
<dbReference type="EMBL" id="JAGINT010000001">
    <property type="protein sequence ID" value="MBP2352539.1"/>
    <property type="molecule type" value="Genomic_DNA"/>
</dbReference>
<evidence type="ECO:0000313" key="1">
    <source>
        <dbReference type="EMBL" id="MBP2352539.1"/>
    </source>
</evidence>
<organism evidence="1 2">
    <name type="scientific">Kribbella aluminosa</name>
    <dbReference type="NCBI Taxonomy" id="416017"/>
    <lineage>
        <taxon>Bacteria</taxon>
        <taxon>Bacillati</taxon>
        <taxon>Actinomycetota</taxon>
        <taxon>Actinomycetes</taxon>
        <taxon>Propionibacteriales</taxon>
        <taxon>Kribbellaceae</taxon>
        <taxon>Kribbella</taxon>
    </lineage>
</organism>
<reference evidence="1 2" key="1">
    <citation type="submission" date="2021-03" db="EMBL/GenBank/DDBJ databases">
        <title>Sequencing the genomes of 1000 actinobacteria strains.</title>
        <authorList>
            <person name="Klenk H.-P."/>
        </authorList>
    </citation>
    <scope>NUCLEOTIDE SEQUENCE [LARGE SCALE GENOMIC DNA]</scope>
    <source>
        <strain evidence="1 2">DSM 18824</strain>
    </source>
</reference>
<gene>
    <name evidence="1" type="ORF">JOF29_003622</name>
</gene>
<comment type="caution">
    <text evidence="1">The sequence shown here is derived from an EMBL/GenBank/DDBJ whole genome shotgun (WGS) entry which is preliminary data.</text>
</comment>
<accession>A0ABS4ULX6</accession>